<keyword evidence="2" id="KW-0808">Transferase</keyword>
<dbReference type="PANTHER" id="PTHR43441">
    <property type="entry name" value="RIBOSOMAL-PROTEIN-SERINE ACETYLTRANSFERASE"/>
    <property type="match status" value="1"/>
</dbReference>
<evidence type="ECO:0000313" key="2">
    <source>
        <dbReference type="EMBL" id="RZU62103.1"/>
    </source>
</evidence>
<dbReference type="InterPro" id="IPR000182">
    <property type="entry name" value="GNAT_dom"/>
</dbReference>
<evidence type="ECO:0000313" key="3">
    <source>
        <dbReference type="Proteomes" id="UP000292685"/>
    </source>
</evidence>
<sequence length="218" mass="23803">MGGRRVVTGHWPLFDLELRTPRLRLRVIRDEDLEAMIEAALSGIHPPERNPFSFPWTSATATELPTNTAVHVWRTRAATDPDAWTLPLGVWAEGTFVGVQDITATGFRALRCVGTGSWLRSSAQGAGLGKEMRAAGLAYAFDYLGATAAGSEAAAWNEASLGVSRSLGYTPNGVRRELWGDQVEDVQYVHVSPETFRRPDWELGVSGHDSVAAFLRLP</sequence>
<dbReference type="RefSeq" id="WP_242607545.1">
    <property type="nucleotide sequence ID" value="NZ_SHLA01000001.1"/>
</dbReference>
<dbReference type="GO" id="GO:0005737">
    <property type="term" value="C:cytoplasm"/>
    <property type="evidence" value="ECO:0007669"/>
    <property type="project" value="TreeGrafter"/>
</dbReference>
<accession>A0A4Q8AEM3</accession>
<dbReference type="EMBL" id="SHLA01000001">
    <property type="protein sequence ID" value="RZU62103.1"/>
    <property type="molecule type" value="Genomic_DNA"/>
</dbReference>
<reference evidence="2 3" key="1">
    <citation type="submission" date="2019-02" db="EMBL/GenBank/DDBJ databases">
        <title>Sequencing the genomes of 1000 actinobacteria strains.</title>
        <authorList>
            <person name="Klenk H.-P."/>
        </authorList>
    </citation>
    <scope>NUCLEOTIDE SEQUENCE [LARGE SCALE GENOMIC DNA]</scope>
    <source>
        <strain evidence="2 3">DSM 17364</strain>
    </source>
</reference>
<comment type="caution">
    <text evidence="2">The sequence shown here is derived from an EMBL/GenBank/DDBJ whole genome shotgun (WGS) entry which is preliminary data.</text>
</comment>
<protein>
    <submittedName>
        <fullName evidence="2">RimJ/RimL family protein N-acetyltransferase</fullName>
    </submittedName>
</protein>
<proteinExistence type="predicted"/>
<dbReference type="Pfam" id="PF13302">
    <property type="entry name" value="Acetyltransf_3"/>
    <property type="match status" value="1"/>
</dbReference>
<dbReference type="Proteomes" id="UP000292685">
    <property type="component" value="Unassembled WGS sequence"/>
</dbReference>
<dbReference type="SUPFAM" id="SSF55729">
    <property type="entry name" value="Acyl-CoA N-acyltransferases (Nat)"/>
    <property type="match status" value="1"/>
</dbReference>
<feature type="domain" description="N-acetyltransferase" evidence="1">
    <location>
        <begin position="23"/>
        <end position="190"/>
    </location>
</feature>
<dbReference type="PANTHER" id="PTHR43441:SF11">
    <property type="entry name" value="RIBOSOMAL-PROTEIN-SERINE ACETYLTRANSFERASE"/>
    <property type="match status" value="1"/>
</dbReference>
<dbReference type="InterPro" id="IPR016181">
    <property type="entry name" value="Acyl_CoA_acyltransferase"/>
</dbReference>
<name>A0A4Q8AEM3_9MICC</name>
<dbReference type="Gene3D" id="3.40.630.30">
    <property type="match status" value="1"/>
</dbReference>
<keyword evidence="3" id="KW-1185">Reference proteome</keyword>
<dbReference type="AlphaFoldDB" id="A0A4Q8AEM3"/>
<dbReference type="GO" id="GO:0008999">
    <property type="term" value="F:protein-N-terminal-alanine acetyltransferase activity"/>
    <property type="evidence" value="ECO:0007669"/>
    <property type="project" value="TreeGrafter"/>
</dbReference>
<dbReference type="InterPro" id="IPR051908">
    <property type="entry name" value="Ribosomal_N-acetyltransferase"/>
</dbReference>
<evidence type="ECO:0000259" key="1">
    <source>
        <dbReference type="PROSITE" id="PS51186"/>
    </source>
</evidence>
<dbReference type="PROSITE" id="PS51186">
    <property type="entry name" value="GNAT"/>
    <property type="match status" value="1"/>
</dbReference>
<gene>
    <name evidence="2" type="ORF">EV380_1691</name>
</gene>
<dbReference type="GO" id="GO:1990189">
    <property type="term" value="F:protein N-terminal-serine acetyltransferase activity"/>
    <property type="evidence" value="ECO:0007669"/>
    <property type="project" value="TreeGrafter"/>
</dbReference>
<organism evidence="2 3">
    <name type="scientific">Zhihengliuella halotolerans</name>
    <dbReference type="NCBI Taxonomy" id="370736"/>
    <lineage>
        <taxon>Bacteria</taxon>
        <taxon>Bacillati</taxon>
        <taxon>Actinomycetota</taxon>
        <taxon>Actinomycetes</taxon>
        <taxon>Micrococcales</taxon>
        <taxon>Micrococcaceae</taxon>
        <taxon>Zhihengliuella</taxon>
    </lineage>
</organism>